<accession>A0ABN8PFC6</accession>
<dbReference type="Proteomes" id="UP001159405">
    <property type="component" value="Unassembled WGS sequence"/>
</dbReference>
<dbReference type="InterPro" id="IPR027806">
    <property type="entry name" value="HARBI1_dom"/>
</dbReference>
<dbReference type="EMBL" id="CALNXK010000069">
    <property type="protein sequence ID" value="CAH3142621.1"/>
    <property type="molecule type" value="Genomic_DNA"/>
</dbReference>
<sequence length="203" mass="22109">VVIEQAFGKLKGRWRCLLVKLDESVDKIPLTIITCCILHNICIEVRDDVEVDPEDDDPDDLPPLPGHMNREAGGWVDELAFLPFWFPSLPHLFLKKSDSENARSSSPDSADLADFGPFCLDEFGVVAKRFLPFLAAGSRLKSASERLCSSPSLMLSSSPDSDKSSNDGPGIAAGRSCKSMKPHSTTVFGVILARQPSISFNSS</sequence>
<evidence type="ECO:0000313" key="5">
    <source>
        <dbReference type="EMBL" id="CAH3142621.1"/>
    </source>
</evidence>
<evidence type="ECO:0000313" key="6">
    <source>
        <dbReference type="Proteomes" id="UP001159405"/>
    </source>
</evidence>
<evidence type="ECO:0000256" key="1">
    <source>
        <dbReference type="ARBA" id="ARBA00001968"/>
    </source>
</evidence>
<feature type="domain" description="DDE Tnp4" evidence="4">
    <location>
        <begin position="2"/>
        <end position="40"/>
    </location>
</feature>
<evidence type="ECO:0000256" key="3">
    <source>
        <dbReference type="SAM" id="MobiDB-lite"/>
    </source>
</evidence>
<keyword evidence="2" id="KW-0479">Metal-binding</keyword>
<comment type="cofactor">
    <cofactor evidence="1">
        <name>a divalent metal cation</name>
        <dbReference type="ChEBI" id="CHEBI:60240"/>
    </cofactor>
</comment>
<name>A0ABN8PFC6_9CNID</name>
<comment type="caution">
    <text evidence="5">The sequence shown here is derived from an EMBL/GenBank/DDBJ whole genome shotgun (WGS) entry which is preliminary data.</text>
</comment>
<evidence type="ECO:0000259" key="4">
    <source>
        <dbReference type="Pfam" id="PF13359"/>
    </source>
</evidence>
<gene>
    <name evidence="5" type="ORF">PLOB_00042485</name>
</gene>
<evidence type="ECO:0000256" key="2">
    <source>
        <dbReference type="ARBA" id="ARBA00022723"/>
    </source>
</evidence>
<dbReference type="Pfam" id="PF13359">
    <property type="entry name" value="DDE_Tnp_4"/>
    <property type="match status" value="1"/>
</dbReference>
<protein>
    <recommendedName>
        <fullName evidence="4">DDE Tnp4 domain-containing protein</fullName>
    </recommendedName>
</protein>
<proteinExistence type="predicted"/>
<keyword evidence="6" id="KW-1185">Reference proteome</keyword>
<feature type="non-terminal residue" evidence="5">
    <location>
        <position position="1"/>
    </location>
</feature>
<reference evidence="5 6" key="1">
    <citation type="submission" date="2022-05" db="EMBL/GenBank/DDBJ databases">
        <authorList>
            <consortium name="Genoscope - CEA"/>
            <person name="William W."/>
        </authorList>
    </citation>
    <scope>NUCLEOTIDE SEQUENCE [LARGE SCALE GENOMIC DNA]</scope>
</reference>
<feature type="region of interest" description="Disordered" evidence="3">
    <location>
        <begin position="151"/>
        <end position="181"/>
    </location>
</feature>
<organism evidence="5 6">
    <name type="scientific">Porites lobata</name>
    <dbReference type="NCBI Taxonomy" id="104759"/>
    <lineage>
        <taxon>Eukaryota</taxon>
        <taxon>Metazoa</taxon>
        <taxon>Cnidaria</taxon>
        <taxon>Anthozoa</taxon>
        <taxon>Hexacorallia</taxon>
        <taxon>Scleractinia</taxon>
        <taxon>Fungiina</taxon>
        <taxon>Poritidae</taxon>
        <taxon>Porites</taxon>
    </lineage>
</organism>